<name>A0AAE3DX41_9FIRM</name>
<dbReference type="CDD" id="cd00841">
    <property type="entry name" value="MPP_YfcE"/>
    <property type="match status" value="1"/>
</dbReference>
<evidence type="ECO:0000256" key="2">
    <source>
        <dbReference type="RuleBase" id="RU362039"/>
    </source>
</evidence>
<dbReference type="EMBL" id="JAJEQM010000003">
    <property type="protein sequence ID" value="MCC2209759.1"/>
    <property type="molecule type" value="Genomic_DNA"/>
</dbReference>
<evidence type="ECO:0000313" key="5">
    <source>
        <dbReference type="Proteomes" id="UP001198242"/>
    </source>
</evidence>
<dbReference type="InterPro" id="IPR041802">
    <property type="entry name" value="MPP_YfcE"/>
</dbReference>
<evidence type="ECO:0000313" key="4">
    <source>
        <dbReference type="EMBL" id="MCC2209759.1"/>
    </source>
</evidence>
<accession>A0AAE3DX41</accession>
<dbReference type="GO" id="GO:0016787">
    <property type="term" value="F:hydrolase activity"/>
    <property type="evidence" value="ECO:0007669"/>
    <property type="project" value="UniProtKB-UniRule"/>
</dbReference>
<dbReference type="RefSeq" id="WP_117965353.1">
    <property type="nucleotide sequence ID" value="NZ_JAJEQM010000003.1"/>
</dbReference>
<dbReference type="InterPro" id="IPR024654">
    <property type="entry name" value="Calcineurin-like_PHP_lpxH"/>
</dbReference>
<dbReference type="InterPro" id="IPR029052">
    <property type="entry name" value="Metallo-depent_PP-like"/>
</dbReference>
<dbReference type="EC" id="3.1.4.-" evidence="2"/>
<gene>
    <name evidence="4" type="ORF">LKE05_02980</name>
</gene>
<dbReference type="PANTHER" id="PTHR11124">
    <property type="entry name" value="VACUOLAR SORTING PROTEIN VPS29"/>
    <property type="match status" value="1"/>
</dbReference>
<dbReference type="InterPro" id="IPR000979">
    <property type="entry name" value="Phosphodiesterase_MJ0936/Vps29"/>
</dbReference>
<dbReference type="NCBIfam" id="TIGR00040">
    <property type="entry name" value="yfcE"/>
    <property type="match status" value="1"/>
</dbReference>
<keyword evidence="5" id="KW-1185">Reference proteome</keyword>
<sequence length="156" mass="17713">MKKILIFSDTHGDINRCLDIIEKADSVSAIFHAGDYTGDAEDLESIYPNIPIYYVKGNNDYFSKAPSHMLVTIDGVKIFITHGHEQNVKYEYEFMTLRKAAEKYDPDLIIFGHTHIPYTDYKGKATLLNPGSIRYTGTYAEAEIENGKLKTKIIEV</sequence>
<dbReference type="AlphaFoldDB" id="A0AAE3DX41"/>
<dbReference type="Gene3D" id="3.60.21.10">
    <property type="match status" value="1"/>
</dbReference>
<dbReference type="GO" id="GO:0046872">
    <property type="term" value="F:metal ion binding"/>
    <property type="evidence" value="ECO:0007669"/>
    <property type="project" value="UniProtKB-KW"/>
</dbReference>
<dbReference type="Pfam" id="PF12850">
    <property type="entry name" value="Metallophos_2"/>
    <property type="match status" value="1"/>
</dbReference>
<dbReference type="SUPFAM" id="SSF56300">
    <property type="entry name" value="Metallo-dependent phosphatases"/>
    <property type="match status" value="1"/>
</dbReference>
<comment type="similarity">
    <text evidence="1 2">Belongs to the metallophosphoesterase superfamily. YfcE family.</text>
</comment>
<evidence type="ECO:0000256" key="1">
    <source>
        <dbReference type="ARBA" id="ARBA00008950"/>
    </source>
</evidence>
<comment type="cofactor">
    <cofactor evidence="2">
        <name>a divalent metal cation</name>
        <dbReference type="ChEBI" id="CHEBI:60240"/>
    </cofactor>
</comment>
<feature type="domain" description="Calcineurin-like phosphoesterase" evidence="3">
    <location>
        <begin position="3"/>
        <end position="138"/>
    </location>
</feature>
<proteinExistence type="inferred from homology"/>
<reference evidence="4 5" key="1">
    <citation type="submission" date="2021-10" db="EMBL/GenBank/DDBJ databases">
        <title>Anaerobic single-cell dispensing facilitates the cultivation of human gut bacteria.</title>
        <authorList>
            <person name="Afrizal A."/>
        </authorList>
    </citation>
    <scope>NUCLEOTIDE SEQUENCE [LARGE SCALE GENOMIC DNA]</scope>
    <source>
        <strain evidence="4 5">CLA-AA-H232</strain>
    </source>
</reference>
<evidence type="ECO:0000259" key="3">
    <source>
        <dbReference type="Pfam" id="PF12850"/>
    </source>
</evidence>
<protein>
    <recommendedName>
        <fullName evidence="2">Phosphoesterase</fullName>
        <ecNumber evidence="2">3.1.4.-</ecNumber>
    </recommendedName>
</protein>
<organism evidence="4 5">
    <name type="scientific">Hominilimicola fabiformis</name>
    <dbReference type="NCBI Taxonomy" id="2885356"/>
    <lineage>
        <taxon>Bacteria</taxon>
        <taxon>Bacillati</taxon>
        <taxon>Bacillota</taxon>
        <taxon>Clostridia</taxon>
        <taxon>Eubacteriales</taxon>
        <taxon>Oscillospiraceae</taxon>
        <taxon>Hominilimicola</taxon>
    </lineage>
</organism>
<keyword evidence="2" id="KW-0479">Metal-binding</keyword>
<dbReference type="Proteomes" id="UP001198242">
    <property type="component" value="Unassembled WGS sequence"/>
</dbReference>
<comment type="caution">
    <text evidence="4">The sequence shown here is derived from an EMBL/GenBank/DDBJ whole genome shotgun (WGS) entry which is preliminary data.</text>
</comment>